<comment type="caution">
    <text evidence="1">The sequence shown here is derived from an EMBL/GenBank/DDBJ whole genome shotgun (WGS) entry which is preliminary data.</text>
</comment>
<dbReference type="Proteomes" id="UP000006073">
    <property type="component" value="Unassembled WGS sequence"/>
</dbReference>
<gene>
    <name evidence="1" type="ORF">A33Q_2409</name>
</gene>
<evidence type="ECO:0000313" key="2">
    <source>
        <dbReference type="Proteomes" id="UP000006073"/>
    </source>
</evidence>
<dbReference type="EMBL" id="ALWO02000033">
    <property type="protein sequence ID" value="EOZ96639.1"/>
    <property type="molecule type" value="Genomic_DNA"/>
</dbReference>
<sequence>MTRKNLPGFFDTINFKTDLAHKPGRFDLICYFDKVRLNIIQNTD</sequence>
<accession>S2DCK7</accession>
<protein>
    <submittedName>
        <fullName evidence="1">Uncharacterized protein</fullName>
    </submittedName>
</protein>
<name>S2DCK7_INDAL</name>
<organism evidence="1 2">
    <name type="scientific">Indibacter alkaliphilus (strain CCUG 57479 / KCTC 22604 / LW1)</name>
    <dbReference type="NCBI Taxonomy" id="1189612"/>
    <lineage>
        <taxon>Bacteria</taxon>
        <taxon>Pseudomonadati</taxon>
        <taxon>Bacteroidota</taxon>
        <taxon>Cytophagia</taxon>
        <taxon>Cytophagales</taxon>
        <taxon>Cyclobacteriaceae</taxon>
    </lineage>
</organism>
<proteinExistence type="predicted"/>
<dbReference type="AlphaFoldDB" id="S2DCK7"/>
<dbReference type="STRING" id="1189612.A33Q_2409"/>
<reference evidence="1 2" key="1">
    <citation type="journal article" date="2013" name="Genome Announc.">
        <title>Draft Genome Sequence of Indibacter alkaliphilus Strain LW1T, Isolated from Lonar Lake, a Haloalkaline Lake in the Buldana District of Maharashtra, India.</title>
        <authorList>
            <person name="Singh A."/>
            <person name="Kumar Jangir P."/>
            <person name="Sharma R."/>
            <person name="Singh A."/>
            <person name="Kumar Pinnaka A."/>
            <person name="Shivaji S."/>
        </authorList>
    </citation>
    <scope>NUCLEOTIDE SEQUENCE [LARGE SCALE GENOMIC DNA]</scope>
    <source>
        <strain evidence="2">CCUG 57479 / KCTC 22604 / LW1</strain>
    </source>
</reference>
<keyword evidence="2" id="KW-1185">Reference proteome</keyword>
<evidence type="ECO:0000313" key="1">
    <source>
        <dbReference type="EMBL" id="EOZ96639.1"/>
    </source>
</evidence>